<reference evidence="1 2" key="1">
    <citation type="submission" date="2019-03" db="EMBL/GenBank/DDBJ databases">
        <title>Metabolic potential of uncultured bacteria and archaea associated with petroleum seepage in deep-sea sediments.</title>
        <authorList>
            <person name="Dong X."/>
            <person name="Hubert C."/>
        </authorList>
    </citation>
    <scope>NUCLEOTIDE SEQUENCE [LARGE SCALE GENOMIC DNA]</scope>
    <source>
        <strain evidence="1">E29_bin78</strain>
    </source>
</reference>
<protein>
    <submittedName>
        <fullName evidence="1">Uncharacterized protein</fullName>
    </submittedName>
</protein>
<dbReference type="EMBL" id="SOJK01000114">
    <property type="protein sequence ID" value="TET46786.1"/>
    <property type="molecule type" value="Genomic_DNA"/>
</dbReference>
<evidence type="ECO:0000313" key="2">
    <source>
        <dbReference type="Proteomes" id="UP000320679"/>
    </source>
</evidence>
<name>A0A523UW66_UNCAE</name>
<dbReference type="AlphaFoldDB" id="A0A523UW66"/>
<comment type="caution">
    <text evidence="1">The sequence shown here is derived from an EMBL/GenBank/DDBJ whole genome shotgun (WGS) entry which is preliminary data.</text>
</comment>
<organism evidence="1 2">
    <name type="scientific">Aerophobetes bacterium</name>
    <dbReference type="NCBI Taxonomy" id="2030807"/>
    <lineage>
        <taxon>Bacteria</taxon>
        <taxon>Candidatus Aerophobota</taxon>
    </lineage>
</organism>
<accession>A0A523UW66</accession>
<dbReference type="Proteomes" id="UP000320679">
    <property type="component" value="Unassembled WGS sequence"/>
</dbReference>
<proteinExistence type="predicted"/>
<gene>
    <name evidence="1" type="ORF">E3J59_02700</name>
</gene>
<evidence type="ECO:0000313" key="1">
    <source>
        <dbReference type="EMBL" id="TET46786.1"/>
    </source>
</evidence>
<sequence length="212" mass="23856">MKVSLGGKFRDILYTPEGKLSEIRDWQSNTIVNRCLDLVANLLENQAGIEGILHLAVGEGTEEWDENPPEEDSSTTHLVKEIFRKKIDPTRQISYSEETKVLTINIELDAEEAVGTLREFGLFGGDATNDPNSGFLINYKTHPKIDKTSPRILKRTIQLTFAPTAFRPEVRPTADAGEDKIVEYGKKFTLDGSESRAAAERKIVKYKWLMLS</sequence>